<proteinExistence type="predicted"/>
<dbReference type="AlphaFoldDB" id="A0A1H7KPW9"/>
<dbReference type="OrthoDB" id="75275at2157"/>
<dbReference type="InterPro" id="IPR043962">
    <property type="entry name" value="DUF5750"/>
</dbReference>
<dbReference type="RefSeq" id="WP_091699383.1">
    <property type="nucleotide sequence ID" value="NZ_FOAK01000006.1"/>
</dbReference>
<dbReference type="Gene3D" id="3.30.780.30">
    <property type="match status" value="1"/>
</dbReference>
<dbReference type="EMBL" id="FOAK01000006">
    <property type="protein sequence ID" value="SEK88819.1"/>
    <property type="molecule type" value="Genomic_DNA"/>
</dbReference>
<organism evidence="1 2">
    <name type="scientific">Methanobrevibacter gottschalkii</name>
    <dbReference type="NCBI Taxonomy" id="190974"/>
    <lineage>
        <taxon>Archaea</taxon>
        <taxon>Methanobacteriati</taxon>
        <taxon>Methanobacteriota</taxon>
        <taxon>Methanomada group</taxon>
        <taxon>Methanobacteria</taxon>
        <taxon>Methanobacteriales</taxon>
        <taxon>Methanobacteriaceae</taxon>
        <taxon>Methanobrevibacter</taxon>
    </lineage>
</organism>
<accession>A0A1H7KPW9</accession>
<dbReference type="Proteomes" id="UP000199506">
    <property type="component" value="Unassembled WGS sequence"/>
</dbReference>
<dbReference type="STRING" id="190974.SAMN05216439_1637"/>
<name>A0A1H7KPW9_9EURY</name>
<gene>
    <name evidence="1" type="ORF">SAMN05216439_1637</name>
</gene>
<protein>
    <submittedName>
        <fullName evidence="1">Uncharacterized protein</fullName>
    </submittedName>
</protein>
<reference evidence="1 2" key="1">
    <citation type="submission" date="2016-10" db="EMBL/GenBank/DDBJ databases">
        <authorList>
            <person name="de Groot N.N."/>
        </authorList>
    </citation>
    <scope>NUCLEOTIDE SEQUENCE [LARGE SCALE GENOMIC DNA]</scope>
    <source>
        <strain evidence="1 2">DSM 11978</strain>
    </source>
</reference>
<dbReference type="Pfam" id="PF19024">
    <property type="entry name" value="DUF5750"/>
    <property type="match status" value="1"/>
</dbReference>
<evidence type="ECO:0000313" key="2">
    <source>
        <dbReference type="Proteomes" id="UP000199506"/>
    </source>
</evidence>
<evidence type="ECO:0000313" key="1">
    <source>
        <dbReference type="EMBL" id="SEK88819.1"/>
    </source>
</evidence>
<sequence>MIVKILNYGDVGNLKFIEYGIYGLLSTQIDYLMENLEEETSINEDVLIIKMYFESKLYPFQSDAAKFRLDDFVAREEIEMAMFLSSFLEDMV</sequence>